<reference evidence="12 13" key="1">
    <citation type="journal article" date="2007" name="Proc. Natl. Acad. Sci. U.S.A.">
        <title>The genome of Syntrophus aciditrophicus: life at the thermodynamic limit of microbial growth.</title>
        <authorList>
            <person name="McInerney M.J."/>
            <person name="Rohlin L."/>
            <person name="Mouttaki H."/>
            <person name="Kim U."/>
            <person name="Krupp R.S."/>
            <person name="Rios-Hernandez L."/>
            <person name="Sieber J."/>
            <person name="Struchtemeyer C.G."/>
            <person name="Bhattacharyya A."/>
            <person name="Campbell J.W."/>
            <person name="Gunsalus R.P."/>
        </authorList>
    </citation>
    <scope>NUCLEOTIDE SEQUENCE [LARGE SCALE GENOMIC DNA]</scope>
    <source>
        <strain evidence="12 13">SB</strain>
    </source>
</reference>
<dbReference type="Gene3D" id="3.10.20.70">
    <property type="entry name" value="Glutamine synthetase, N-terminal domain"/>
    <property type="match status" value="1"/>
</dbReference>
<name>Q2LXX3_SYNAS</name>
<keyword evidence="5" id="KW-0547">Nucleotide-binding</keyword>
<comment type="cofactor">
    <cofactor evidence="1">
        <name>Mg(2+)</name>
        <dbReference type="ChEBI" id="CHEBI:18420"/>
    </cofactor>
</comment>
<evidence type="ECO:0000256" key="3">
    <source>
        <dbReference type="ARBA" id="ARBA00022598"/>
    </source>
</evidence>
<evidence type="ECO:0000256" key="7">
    <source>
        <dbReference type="ARBA" id="ARBA00022842"/>
    </source>
</evidence>
<protein>
    <submittedName>
        <fullName evidence="12">Glutamine synthetase</fullName>
        <ecNumber evidence="12">6.3.1.2</ecNumber>
    </submittedName>
</protein>
<dbReference type="InParanoid" id="Q2LXX3"/>
<dbReference type="Pfam" id="PF00120">
    <property type="entry name" value="Gln-synt_C"/>
    <property type="match status" value="1"/>
</dbReference>
<dbReference type="GO" id="GO:0005524">
    <property type="term" value="F:ATP binding"/>
    <property type="evidence" value="ECO:0007669"/>
    <property type="project" value="UniProtKB-KW"/>
</dbReference>
<dbReference type="SUPFAM" id="SSF54368">
    <property type="entry name" value="Glutamine synthetase, N-terminal domain"/>
    <property type="match status" value="1"/>
</dbReference>
<dbReference type="EC" id="6.3.1.2" evidence="12"/>
<evidence type="ECO:0000256" key="8">
    <source>
        <dbReference type="PROSITE-ProRule" id="PRU01330"/>
    </source>
</evidence>
<dbReference type="FunFam" id="3.30.590.10:FF:000003">
    <property type="entry name" value="Glutamine synthetase 2"/>
    <property type="match status" value="1"/>
</dbReference>
<evidence type="ECO:0000259" key="10">
    <source>
        <dbReference type="PROSITE" id="PS51986"/>
    </source>
</evidence>
<dbReference type="PANTHER" id="PTHR43785">
    <property type="entry name" value="GAMMA-GLUTAMYLPUTRESCINE SYNTHETASE"/>
    <property type="match status" value="1"/>
</dbReference>
<dbReference type="EMBL" id="CP000252">
    <property type="protein sequence ID" value="ABC78930.1"/>
    <property type="molecule type" value="Genomic_DNA"/>
</dbReference>
<dbReference type="Pfam" id="PF03951">
    <property type="entry name" value="Gln-synt_N"/>
    <property type="match status" value="1"/>
</dbReference>
<dbReference type="InterPro" id="IPR027303">
    <property type="entry name" value="Gln_synth_gly_rich_site"/>
</dbReference>
<keyword evidence="6" id="KW-0067">ATP-binding</keyword>
<dbReference type="GO" id="GO:0046872">
    <property type="term" value="F:metal ion binding"/>
    <property type="evidence" value="ECO:0007669"/>
    <property type="project" value="UniProtKB-KW"/>
</dbReference>
<keyword evidence="4" id="KW-0479">Metal-binding</keyword>
<dbReference type="PANTHER" id="PTHR43785:SF12">
    <property type="entry name" value="TYPE-1 GLUTAMINE SYNTHETASE 2"/>
    <property type="match status" value="1"/>
</dbReference>
<dbReference type="InterPro" id="IPR008147">
    <property type="entry name" value="Gln_synt_N"/>
</dbReference>
<dbReference type="KEGG" id="sat:SYN_01628"/>
<dbReference type="InterPro" id="IPR008146">
    <property type="entry name" value="Gln_synth_cat_dom"/>
</dbReference>
<evidence type="ECO:0000256" key="9">
    <source>
        <dbReference type="RuleBase" id="RU000384"/>
    </source>
</evidence>
<evidence type="ECO:0000256" key="6">
    <source>
        <dbReference type="ARBA" id="ARBA00022840"/>
    </source>
</evidence>
<dbReference type="eggNOG" id="COG0174">
    <property type="taxonomic scope" value="Bacteria"/>
</dbReference>
<sequence length="452" mass="51956">MILWRKEPSMFNCKTKEEVLQIVKEQNVSFIQFWFTDVLGVQKVFSVTPSELKEGLEEGMGFDGSSIQGFCRIEESDMIAMPDPTTFQLISWRPSDRPVARMICDILKPDGSPYEGDPRYVLKRMLKKIADQGYIFYVGPELEFFYFTSDRAPEYLDRGGYFDGLPVDLATDLRRQTIFALQEMGIRVEYSHHEVAPSQHEIDLRYDEALCMADKVMTYRTTVKEIARQNGVYASFMPKPIFGENGSGMHTHQSLFVGDKNAFFDSGDKYQLSALAKHYIAGLMKHAPEITAICNQWVNSYKRLVPGYEAPVYVSWARRNRSAMIRVPMYKPGKENATRIEFRSPDPACNPYLAFAVMLAAGLKGVEKAYKLPDPVEEDIFEMNEKAREQAGITSLPGSLYEAIVEVSQSELVRETLGDHIFEKFVENKKVEWDRFRTHVSRFEIERYLPML</sequence>
<dbReference type="SMART" id="SM01230">
    <property type="entry name" value="Gln-synt_C"/>
    <property type="match status" value="1"/>
</dbReference>
<dbReference type="InterPro" id="IPR036651">
    <property type="entry name" value="Gln_synt_N_sf"/>
</dbReference>
<dbReference type="GO" id="GO:0006542">
    <property type="term" value="P:glutamine biosynthetic process"/>
    <property type="evidence" value="ECO:0007669"/>
    <property type="project" value="InterPro"/>
</dbReference>
<evidence type="ECO:0000313" key="12">
    <source>
        <dbReference type="EMBL" id="ABC78930.1"/>
    </source>
</evidence>
<evidence type="ECO:0000313" key="13">
    <source>
        <dbReference type="Proteomes" id="UP000001933"/>
    </source>
</evidence>
<organism evidence="12 13">
    <name type="scientific">Syntrophus aciditrophicus (strain SB)</name>
    <dbReference type="NCBI Taxonomy" id="56780"/>
    <lineage>
        <taxon>Bacteria</taxon>
        <taxon>Pseudomonadati</taxon>
        <taxon>Thermodesulfobacteriota</taxon>
        <taxon>Syntrophia</taxon>
        <taxon>Syntrophales</taxon>
        <taxon>Syntrophaceae</taxon>
        <taxon>Syntrophus</taxon>
    </lineage>
</organism>
<proteinExistence type="inferred from homology"/>
<dbReference type="HOGENOM" id="CLU_017290_1_3_7"/>
<evidence type="ECO:0000256" key="1">
    <source>
        <dbReference type="ARBA" id="ARBA00001946"/>
    </source>
</evidence>
<gene>
    <name evidence="12" type="ORF">SYN_01628</name>
</gene>
<dbReference type="Proteomes" id="UP000001933">
    <property type="component" value="Chromosome"/>
</dbReference>
<dbReference type="PROSITE" id="PS51987">
    <property type="entry name" value="GS_CATALYTIC"/>
    <property type="match status" value="1"/>
</dbReference>
<evidence type="ECO:0000256" key="4">
    <source>
        <dbReference type="ARBA" id="ARBA00022723"/>
    </source>
</evidence>
<accession>Q2LXX3</accession>
<dbReference type="InterPro" id="IPR014746">
    <property type="entry name" value="Gln_synth/guanido_kin_cat_dom"/>
</dbReference>
<feature type="domain" description="GS catalytic" evidence="11">
    <location>
        <begin position="118"/>
        <end position="452"/>
    </location>
</feature>
<comment type="similarity">
    <text evidence="2 8 9">Belongs to the glutamine synthetase family.</text>
</comment>
<evidence type="ECO:0000256" key="2">
    <source>
        <dbReference type="ARBA" id="ARBA00009897"/>
    </source>
</evidence>
<dbReference type="AlphaFoldDB" id="Q2LXX3"/>
<dbReference type="PROSITE" id="PS51986">
    <property type="entry name" value="GS_BETA_GRASP"/>
    <property type="match status" value="1"/>
</dbReference>
<evidence type="ECO:0000256" key="5">
    <source>
        <dbReference type="ARBA" id="ARBA00022741"/>
    </source>
</evidence>
<dbReference type="FunCoup" id="Q2LXX3">
    <property type="interactions" value="495"/>
</dbReference>
<keyword evidence="7" id="KW-0460">Magnesium</keyword>
<dbReference type="Gene3D" id="3.30.590.10">
    <property type="entry name" value="Glutamine synthetase/guanido kinase, catalytic domain"/>
    <property type="match status" value="1"/>
</dbReference>
<dbReference type="PROSITE" id="PS00181">
    <property type="entry name" value="GLNA_ATP"/>
    <property type="match status" value="1"/>
</dbReference>
<evidence type="ECO:0000259" key="11">
    <source>
        <dbReference type="PROSITE" id="PS51987"/>
    </source>
</evidence>
<dbReference type="GO" id="GO:0004356">
    <property type="term" value="F:glutamine synthetase activity"/>
    <property type="evidence" value="ECO:0007669"/>
    <property type="project" value="UniProtKB-EC"/>
</dbReference>
<keyword evidence="3 12" id="KW-0436">Ligase</keyword>
<dbReference type="SUPFAM" id="SSF55931">
    <property type="entry name" value="Glutamine synthetase/guanido kinase"/>
    <property type="match status" value="1"/>
</dbReference>
<keyword evidence="13" id="KW-1185">Reference proteome</keyword>
<feature type="domain" description="GS beta-grasp" evidence="10">
    <location>
        <begin position="26"/>
        <end position="111"/>
    </location>
</feature>
<dbReference type="STRING" id="56780.SYN_01628"/>